<dbReference type="OrthoDB" id="434647at2759"/>
<proteinExistence type="inferred from homology"/>
<evidence type="ECO:0000313" key="3">
    <source>
        <dbReference type="Proteomes" id="UP000324897"/>
    </source>
</evidence>
<dbReference type="PANTHER" id="PTHR12300:SF100">
    <property type="entry name" value="HVA22-LIKE PROTEIN"/>
    <property type="match status" value="1"/>
</dbReference>
<dbReference type="Gramene" id="TVU10172">
    <property type="protein sequence ID" value="TVU10172"/>
    <property type="gene ID" value="EJB05_43683"/>
</dbReference>
<accession>A0A5J9TFV5</accession>
<reference evidence="2 3" key="1">
    <citation type="journal article" date="2019" name="Sci. Rep.">
        <title>A high-quality genome of Eragrostis curvula grass provides insights into Poaceae evolution and supports new strategies to enhance forage quality.</title>
        <authorList>
            <person name="Carballo J."/>
            <person name="Santos B.A.C.M."/>
            <person name="Zappacosta D."/>
            <person name="Garbus I."/>
            <person name="Selva J.P."/>
            <person name="Gallo C.A."/>
            <person name="Diaz A."/>
            <person name="Albertini E."/>
            <person name="Caccamo M."/>
            <person name="Echenique V."/>
        </authorList>
    </citation>
    <scope>NUCLEOTIDE SEQUENCE [LARGE SCALE GENOMIC DNA]</scope>
    <source>
        <strain evidence="3">cv. Victoria</strain>
        <tissue evidence="2">Leaf</tissue>
    </source>
</reference>
<comment type="subcellular location">
    <subcellularLocation>
        <location evidence="1">Membrane</location>
        <topology evidence="1">Multi-pass membrane protein</topology>
    </subcellularLocation>
</comment>
<dbReference type="EMBL" id="RWGY01000039">
    <property type="protein sequence ID" value="TVU10172.1"/>
    <property type="molecule type" value="Genomic_DNA"/>
</dbReference>
<dbReference type="Pfam" id="PF03134">
    <property type="entry name" value="TB2_DP1_HVA22"/>
    <property type="match status" value="1"/>
</dbReference>
<sequence length="153" mass="17313">MAVSFITRFLIRVLGYAYPAYNCYKTLEQNAARMEHLRFWCQYWILLAVLRVADSAVSWLPMYGEAKLAFVVYLWHPKTMGATLLYDGYLRPFLARHEADIDRALLELKARVRDATASRLQAAVSLARTWAVEVVRRFSSQAPAAGGPAGQAL</sequence>
<dbReference type="Proteomes" id="UP000324897">
    <property type="component" value="Chromosome 3"/>
</dbReference>
<dbReference type="PANTHER" id="PTHR12300">
    <property type="entry name" value="HVA22-LIKE PROTEINS"/>
    <property type="match status" value="1"/>
</dbReference>
<gene>
    <name evidence="2" type="ORF">EJB05_43683</name>
</gene>
<keyword evidence="3" id="KW-1185">Reference proteome</keyword>
<organism evidence="2 3">
    <name type="scientific">Eragrostis curvula</name>
    <name type="common">weeping love grass</name>
    <dbReference type="NCBI Taxonomy" id="38414"/>
    <lineage>
        <taxon>Eukaryota</taxon>
        <taxon>Viridiplantae</taxon>
        <taxon>Streptophyta</taxon>
        <taxon>Embryophyta</taxon>
        <taxon>Tracheophyta</taxon>
        <taxon>Spermatophyta</taxon>
        <taxon>Magnoliopsida</taxon>
        <taxon>Liliopsida</taxon>
        <taxon>Poales</taxon>
        <taxon>Poaceae</taxon>
        <taxon>PACMAD clade</taxon>
        <taxon>Chloridoideae</taxon>
        <taxon>Eragrostideae</taxon>
        <taxon>Eragrostidinae</taxon>
        <taxon>Eragrostis</taxon>
    </lineage>
</organism>
<name>A0A5J9TFV5_9POAL</name>
<comment type="similarity">
    <text evidence="1">Belongs to the DP1 family.</text>
</comment>
<dbReference type="InterPro" id="IPR004345">
    <property type="entry name" value="TB2_DP1_HVA22"/>
</dbReference>
<evidence type="ECO:0000313" key="2">
    <source>
        <dbReference type="EMBL" id="TVU10172.1"/>
    </source>
</evidence>
<dbReference type="GO" id="GO:0016020">
    <property type="term" value="C:membrane"/>
    <property type="evidence" value="ECO:0007669"/>
    <property type="project" value="UniProtKB-SubCell"/>
</dbReference>
<dbReference type="AlphaFoldDB" id="A0A5J9TFV5"/>
<protein>
    <recommendedName>
        <fullName evidence="1">HVA22-like protein</fullName>
    </recommendedName>
</protein>
<evidence type="ECO:0000256" key="1">
    <source>
        <dbReference type="RuleBase" id="RU362006"/>
    </source>
</evidence>
<comment type="caution">
    <text evidence="2">The sequence shown here is derived from an EMBL/GenBank/DDBJ whole genome shotgun (WGS) entry which is preliminary data.</text>
</comment>